<dbReference type="Gene3D" id="2.150.10.10">
    <property type="entry name" value="Serralysin-like metalloprotease, C-terminal"/>
    <property type="match status" value="1"/>
</dbReference>
<dbReference type="InterPro" id="IPR035986">
    <property type="entry name" value="PKD_dom_sf"/>
</dbReference>
<dbReference type="Pfam" id="PF00353">
    <property type="entry name" value="HemolysinCabind"/>
    <property type="match status" value="1"/>
</dbReference>
<feature type="compositionally biased region" description="Polar residues" evidence="4">
    <location>
        <begin position="24"/>
        <end position="38"/>
    </location>
</feature>
<feature type="domain" description="Bacterial Ig-like" evidence="6">
    <location>
        <begin position="167"/>
        <end position="247"/>
    </location>
</feature>
<evidence type="ECO:0000256" key="1">
    <source>
        <dbReference type="ARBA" id="ARBA00004613"/>
    </source>
</evidence>
<dbReference type="PRINTS" id="PR00313">
    <property type="entry name" value="CABNDNGRPT"/>
</dbReference>
<evidence type="ECO:0000256" key="3">
    <source>
        <dbReference type="ARBA" id="ARBA00022837"/>
    </source>
</evidence>
<evidence type="ECO:0000259" key="6">
    <source>
        <dbReference type="Pfam" id="PF19077"/>
    </source>
</evidence>
<name>A0A2N7TH97_9GAMM</name>
<evidence type="ECO:0000256" key="4">
    <source>
        <dbReference type="SAM" id="MobiDB-lite"/>
    </source>
</evidence>
<dbReference type="InterPro" id="IPR001343">
    <property type="entry name" value="Hemolysn_Ca-bd"/>
</dbReference>
<dbReference type="CDD" id="cd00146">
    <property type="entry name" value="PKD"/>
    <property type="match status" value="1"/>
</dbReference>
<evidence type="ECO:0000313" key="8">
    <source>
        <dbReference type="Proteomes" id="UP000235346"/>
    </source>
</evidence>
<keyword evidence="3" id="KW-0106">Calcium</keyword>
<dbReference type="InterPro" id="IPR041498">
    <property type="entry name" value="Big_6"/>
</dbReference>
<dbReference type="Gene3D" id="2.60.40.10">
    <property type="entry name" value="Immunoglobulins"/>
    <property type="match status" value="3"/>
</dbReference>
<dbReference type="EMBL" id="PNRE01000090">
    <property type="protein sequence ID" value="PMR67546.1"/>
    <property type="molecule type" value="Genomic_DNA"/>
</dbReference>
<dbReference type="Proteomes" id="UP000235346">
    <property type="component" value="Unassembled WGS sequence"/>
</dbReference>
<dbReference type="InterPro" id="IPR011049">
    <property type="entry name" value="Serralysin-like_metalloprot_C"/>
</dbReference>
<feature type="domain" description="Bacterial Ig-like" evidence="6">
    <location>
        <begin position="264"/>
        <end position="355"/>
    </location>
</feature>
<dbReference type="InterPro" id="IPR050557">
    <property type="entry name" value="RTX_toxin/Mannuronan_C5-epim"/>
</dbReference>
<gene>
    <name evidence="7" type="ORF">C1H66_19655</name>
</gene>
<reference evidence="7 8" key="1">
    <citation type="submission" date="2018-01" db="EMBL/GenBank/DDBJ databases">
        <title>Halomonas endophytica sp. nov., isolated from storage liquid in the stems of Populus euphratica.</title>
        <authorList>
            <person name="Chen C."/>
        </authorList>
    </citation>
    <scope>NUCLEOTIDE SEQUENCE [LARGE SCALE GENOMIC DNA]</scope>
    <source>
        <strain evidence="7 8">DSM 26881</strain>
    </source>
</reference>
<sequence length="707" mass="72622">MTVTFPDGSEGEAVAGEDGGYEVTSETAQPSGEVSATATDPAGNASEPATADYEAEAQENPILTIAAAADGFVNADELDAGVEAQVLLNTGAQEGDELTITVEGDGGPFVTTHTLTVDDIAAGSITLTLDVDGIEDGEFSATADIAGSVSNVVGFELDTVAPTVGVDDLITNDDSPELTGTVDDPDATITVTVGGVDYEAVNNGDGTWTVADDTLPELSEGDYEVTVTATDQAGNTAIAAGTLTIDTTIDTDGDGETVRITGITEDDGVDDSDFITSDTNLEVFGTVDLDDGNTLSVEFDGTVYTEADAELTVDGEGNWTLDLTAIELAEGTYTVTATVSDEAGNTASDSKEITVQPNIAPQVFVNDGSLLGLVGLETLGLIDFNDQAFIAYDRDGNLESVVLVYDPALALLAEGWNISERLAAELGLQVDIQTNTLLGLVTDSTLTITALDGGTIDNLAINELLASVYLGTELDLLSADLLTEVSITATDSEGLSDTASAVDLIDAALLSVDSVPVIEGTDGDDSLAAPDGDGYRIYGYDGNDTLTGGDGDDLLRGGAGNDTLNGGAGNDLLIWEGVGNNTFDGGDGEDTLLLDGGGFVLDFVDDTSADYVDPNTVNNIEHLHIGGSSANEVTLDETAVIELTDDNNQLYIEGDQGDTVNLAGDWVESGAVEYSGVLNAYDGVTYTQYTLGDATLLVQDGVNVEAA</sequence>
<evidence type="ECO:0000313" key="7">
    <source>
        <dbReference type="EMBL" id="PMR67546.1"/>
    </source>
</evidence>
<protein>
    <recommendedName>
        <fullName evidence="9">Bacterial Ig-like domain-containing protein</fullName>
    </recommendedName>
</protein>
<dbReference type="InterPro" id="IPR018511">
    <property type="entry name" value="Hemolysin-typ_Ca-bd_CS"/>
</dbReference>
<dbReference type="Pfam" id="PF17936">
    <property type="entry name" value="Big_6"/>
    <property type="match status" value="1"/>
</dbReference>
<dbReference type="SUPFAM" id="SSF49299">
    <property type="entry name" value="PKD domain"/>
    <property type="match status" value="1"/>
</dbReference>
<feature type="region of interest" description="Disordered" evidence="4">
    <location>
        <begin position="1"/>
        <end position="51"/>
    </location>
</feature>
<dbReference type="PROSITE" id="PS00330">
    <property type="entry name" value="HEMOLYSIN_CALCIUM"/>
    <property type="match status" value="2"/>
</dbReference>
<dbReference type="PANTHER" id="PTHR38340">
    <property type="entry name" value="S-LAYER PROTEIN"/>
    <property type="match status" value="1"/>
</dbReference>
<dbReference type="GO" id="GO:0005509">
    <property type="term" value="F:calcium ion binding"/>
    <property type="evidence" value="ECO:0007669"/>
    <property type="project" value="InterPro"/>
</dbReference>
<dbReference type="GO" id="GO:0005576">
    <property type="term" value="C:extracellular region"/>
    <property type="evidence" value="ECO:0007669"/>
    <property type="project" value="UniProtKB-SubCell"/>
</dbReference>
<dbReference type="AlphaFoldDB" id="A0A2N7TH97"/>
<comment type="subcellular location">
    <subcellularLocation>
        <location evidence="1">Secreted</location>
    </subcellularLocation>
</comment>
<keyword evidence="8" id="KW-1185">Reference proteome</keyword>
<dbReference type="SUPFAM" id="SSF51120">
    <property type="entry name" value="beta-Roll"/>
    <property type="match status" value="1"/>
</dbReference>
<dbReference type="InterPro" id="IPR013783">
    <property type="entry name" value="Ig-like_fold"/>
</dbReference>
<proteinExistence type="predicted"/>
<accession>A0A2N7TH97</accession>
<organism evidence="7 8">
    <name type="scientific">Halomonas heilongjiangensis</name>
    <dbReference type="NCBI Taxonomy" id="1387883"/>
    <lineage>
        <taxon>Bacteria</taxon>
        <taxon>Pseudomonadati</taxon>
        <taxon>Pseudomonadota</taxon>
        <taxon>Gammaproteobacteria</taxon>
        <taxon>Oceanospirillales</taxon>
        <taxon>Halomonadaceae</taxon>
        <taxon>Halomonas</taxon>
    </lineage>
</organism>
<dbReference type="Pfam" id="PF19077">
    <property type="entry name" value="Big_13"/>
    <property type="match status" value="2"/>
</dbReference>
<feature type="domain" description="Bacterial Ig" evidence="5">
    <location>
        <begin position="2"/>
        <end position="51"/>
    </location>
</feature>
<comment type="caution">
    <text evidence="7">The sequence shown here is derived from an EMBL/GenBank/DDBJ whole genome shotgun (WGS) entry which is preliminary data.</text>
</comment>
<evidence type="ECO:0000256" key="2">
    <source>
        <dbReference type="ARBA" id="ARBA00022525"/>
    </source>
</evidence>
<evidence type="ECO:0000259" key="5">
    <source>
        <dbReference type="Pfam" id="PF17936"/>
    </source>
</evidence>
<evidence type="ECO:0008006" key="9">
    <source>
        <dbReference type="Google" id="ProtNLM"/>
    </source>
</evidence>
<keyword evidence="2" id="KW-0964">Secreted</keyword>
<dbReference type="NCBIfam" id="NF033510">
    <property type="entry name" value="Ca_tandemer"/>
    <property type="match status" value="2"/>
</dbReference>
<dbReference type="InterPro" id="IPR044016">
    <property type="entry name" value="Big_13"/>
</dbReference>
<dbReference type="PANTHER" id="PTHR38340:SF1">
    <property type="entry name" value="S-LAYER PROTEIN"/>
    <property type="match status" value="1"/>
</dbReference>